<dbReference type="EnsemblMetazoa" id="HelroT105598">
    <property type="protein sequence ID" value="HelroP105598"/>
    <property type="gene ID" value="HelroG105598"/>
</dbReference>
<feature type="transmembrane region" description="Helical" evidence="6">
    <location>
        <begin position="91"/>
        <end position="112"/>
    </location>
</feature>
<evidence type="ECO:0000256" key="3">
    <source>
        <dbReference type="ARBA" id="ARBA00022692"/>
    </source>
</evidence>
<dbReference type="InParanoid" id="T1EDW5"/>
<evidence type="ECO:0000259" key="8">
    <source>
        <dbReference type="Pfam" id="PF05041"/>
    </source>
</evidence>
<feature type="region of interest" description="Disordered" evidence="7">
    <location>
        <begin position="1132"/>
        <end position="1180"/>
    </location>
</feature>
<dbReference type="PANTHER" id="PTHR12372">
    <property type="entry name" value="PECANEX"/>
    <property type="match status" value="1"/>
</dbReference>
<feature type="region of interest" description="Disordered" evidence="7">
    <location>
        <begin position="1067"/>
        <end position="1119"/>
    </location>
</feature>
<evidence type="ECO:0000256" key="5">
    <source>
        <dbReference type="ARBA" id="ARBA00023136"/>
    </source>
</evidence>
<comment type="similarity">
    <text evidence="2 6">Belongs to the pecanex family.</text>
</comment>
<dbReference type="GeneID" id="20194767"/>
<dbReference type="Pfam" id="PF05041">
    <property type="entry name" value="Pecanex_C"/>
    <property type="match status" value="1"/>
</dbReference>
<name>T1EDW5_HELRO</name>
<protein>
    <recommendedName>
        <fullName evidence="6">Pecanex-like protein</fullName>
    </recommendedName>
</protein>
<keyword evidence="4 6" id="KW-1133">Transmembrane helix</keyword>
<dbReference type="InterPro" id="IPR039797">
    <property type="entry name" value="Pecanex"/>
</dbReference>
<dbReference type="OrthoDB" id="10037631at2759"/>
<dbReference type="GO" id="GO:0016020">
    <property type="term" value="C:membrane"/>
    <property type="evidence" value="ECO:0007669"/>
    <property type="project" value="UniProtKB-SubCell"/>
</dbReference>
<sequence>MGLFRDFEVLLCFVVASSQYSLIKSVQPDAASPMHGHNHIIAFSRPIYFVLCSTSLIILHSLSSLSPSFINQHHHHVLHRRHDEYSADLTICLPLIFVFGLLPQINTFLLYIFEQVEIHIFGGTALTSLTGAFFSMTRNIICLSILYAFCLGSLWVSWLPNTVQHLLFSIFCGVLVSIAYHLSRYTNNPIVMLLVGSDGGSSSGVGGSGGSDKSASTDPLTQQLEKSVSDRLYSDIITCLFTAIIVFAVTKSTAFTSPALQPFLLDLLIYTTSVIGFILHYILPQLRLETPWMCLSHPILKSPERNLFEVKGPSRVMPYEKFYLWMCFVERNIFLPATLLNALNISVCSMVDAGGDSGGAGVNIFLVISVCGLKMFRSSFNHASSQFYTIFITKLLFSYDYAHYSRTFLVDYFVVSILLYKIRELMMKLKFIMTYIAPWQITWGSAFHAFAQPFSIPHSGLMFLQTLLSSITSSPVSPFFGSTIFLISYPRPIKFWEKDYNTKRLDNTNTRLALQIDAAGVKSDDDNLNSIFYEHLTRSLQRSLAGDVALGRWGEVRQGDCYVMASDYLNALVHVVEKGNGFLTFQLRGLEFRGTYCQQREVEAISEDVGSNAGFCCCKPGHLPHFLSVNASFGQRWLAWQVIAGMYVLEGYSVSDNSAATMLHAFDFKKMFITYYVKCIIYYTIRSPKLDSWLTNESLQQTLTQFSSPSYVDVDPIFTSTIDIDYDFRLQGVSRGSFVGAYSDWIKYCAQRRDENMDTTCDSFLATLCYTLSLLCRRSLYVDAHHNSSINDIQFFLYGLYNLFKGDIRINSLKDEWVFMDMQLLKRVVAPAVRMALKLHQDHFISPEEYVRNQSLYDSIASYENDMVISHEGDPAWRNAVLSNVQSLLSLRHVMDEGNNEYKIIMLTKKYLNFRVIKVNSECVRSFWSGQLQELIFLRNNNSERGSIQNAKQSLRNIINSSCDQPIGYPIYVSPLTTSYLGTNPQYVSVAGKEMDWWAMFSLFRRFWSRLKTRCNSSCASGRSIMAVDDPTTSCRNLSINNNNNNINNNNNNNNLINVNNSGNNNNSININNNTNNINNNSNNNNSVNNGSSSAVPLRNKRSQLNGGSLVSTDSSGKPNLALSSLVGLVNDQQKQQQSQQQQTQQQMSQQPQPPQQQLQLQQQQQQPLQQQQQPQPQMKEVITQRVQIIDPSKMFDNINLGRPIDVQWPFETWRKLGGRNAWGGWTPEAGVEGILVHRWTPCHRDPVKRSNTDKTILLVKVLDKYVPMAEGGVVYQTSGSGGYGSSGFGGVE</sequence>
<feature type="transmembrane region" description="Helical" evidence="6">
    <location>
        <begin position="118"/>
        <end position="134"/>
    </location>
</feature>
<dbReference type="FunCoup" id="T1EDW5">
    <property type="interactions" value="800"/>
</dbReference>
<dbReference type="Proteomes" id="UP000015101">
    <property type="component" value="Unassembled WGS sequence"/>
</dbReference>
<keyword evidence="3 6" id="KW-0812">Transmembrane</keyword>
<proteinExistence type="inferred from homology"/>
<dbReference type="RefSeq" id="XP_009009595.1">
    <property type="nucleotide sequence ID" value="XM_009011347.1"/>
</dbReference>
<evidence type="ECO:0000256" key="2">
    <source>
        <dbReference type="ARBA" id="ARBA00010170"/>
    </source>
</evidence>
<dbReference type="PANTHER" id="PTHR12372:SF7">
    <property type="entry name" value="PROTEIN PECANEX"/>
    <property type="match status" value="1"/>
</dbReference>
<accession>T1EDW5</accession>
<feature type="compositionally biased region" description="Polar residues" evidence="7">
    <location>
        <begin position="1103"/>
        <end position="1118"/>
    </location>
</feature>
<dbReference type="CTD" id="20194767"/>
<feature type="transmembrane region" description="Helical" evidence="6">
    <location>
        <begin position="432"/>
        <end position="451"/>
    </location>
</feature>
<reference evidence="10" key="3">
    <citation type="submission" date="2015-06" db="UniProtKB">
        <authorList>
            <consortium name="EnsemblMetazoa"/>
        </authorList>
    </citation>
    <scope>IDENTIFICATION</scope>
</reference>
<feature type="transmembrane region" description="Helical" evidence="6">
    <location>
        <begin position="232"/>
        <end position="250"/>
    </location>
</feature>
<reference evidence="9 11" key="2">
    <citation type="journal article" date="2013" name="Nature">
        <title>Insights into bilaterian evolution from three spiralian genomes.</title>
        <authorList>
            <person name="Simakov O."/>
            <person name="Marletaz F."/>
            <person name="Cho S.J."/>
            <person name="Edsinger-Gonzales E."/>
            <person name="Havlak P."/>
            <person name="Hellsten U."/>
            <person name="Kuo D.H."/>
            <person name="Larsson T."/>
            <person name="Lv J."/>
            <person name="Arendt D."/>
            <person name="Savage R."/>
            <person name="Osoegawa K."/>
            <person name="de Jong P."/>
            <person name="Grimwood J."/>
            <person name="Chapman J.A."/>
            <person name="Shapiro H."/>
            <person name="Aerts A."/>
            <person name="Otillar R.P."/>
            <person name="Terry A.Y."/>
            <person name="Boore J.L."/>
            <person name="Grigoriev I.V."/>
            <person name="Lindberg D.R."/>
            <person name="Seaver E.C."/>
            <person name="Weisblat D.A."/>
            <person name="Putnam N.H."/>
            <person name="Rokhsar D.S."/>
        </authorList>
    </citation>
    <scope>NUCLEOTIDE SEQUENCE</scope>
</reference>
<evidence type="ECO:0000256" key="7">
    <source>
        <dbReference type="SAM" id="MobiDB-lite"/>
    </source>
</evidence>
<dbReference type="EMBL" id="AMQM01000254">
    <property type="status" value="NOT_ANNOTATED_CDS"/>
    <property type="molecule type" value="Genomic_DNA"/>
</dbReference>
<feature type="compositionally biased region" description="Low complexity" evidence="7">
    <location>
        <begin position="1133"/>
        <end position="1178"/>
    </location>
</feature>
<dbReference type="HOGENOM" id="CLU_000602_3_1_1"/>
<evidence type="ECO:0000313" key="9">
    <source>
        <dbReference type="EMBL" id="ESO12875.1"/>
    </source>
</evidence>
<feature type="compositionally biased region" description="Low complexity" evidence="7">
    <location>
        <begin position="1067"/>
        <end position="1094"/>
    </location>
</feature>
<evidence type="ECO:0000256" key="1">
    <source>
        <dbReference type="ARBA" id="ARBA00004141"/>
    </source>
</evidence>
<feature type="transmembrane region" description="Helical" evidence="6">
    <location>
        <begin position="141"/>
        <end position="159"/>
    </location>
</feature>
<comment type="caution">
    <text evidence="6">Lacks conserved residue(s) required for the propagation of feature annotation.</text>
</comment>
<organism evidence="10 11">
    <name type="scientific">Helobdella robusta</name>
    <name type="common">Californian leech</name>
    <dbReference type="NCBI Taxonomy" id="6412"/>
    <lineage>
        <taxon>Eukaryota</taxon>
        <taxon>Metazoa</taxon>
        <taxon>Spiralia</taxon>
        <taxon>Lophotrochozoa</taxon>
        <taxon>Annelida</taxon>
        <taxon>Clitellata</taxon>
        <taxon>Hirudinea</taxon>
        <taxon>Rhynchobdellida</taxon>
        <taxon>Glossiphoniidae</taxon>
        <taxon>Helobdella</taxon>
    </lineage>
</organism>
<feature type="transmembrane region" description="Helical" evidence="6">
    <location>
        <begin position="165"/>
        <end position="182"/>
    </location>
</feature>
<feature type="transmembrane region" description="Helical" evidence="6">
    <location>
        <begin position="262"/>
        <end position="283"/>
    </location>
</feature>
<comment type="subcellular location">
    <subcellularLocation>
        <location evidence="1 6">Membrane</location>
        <topology evidence="1 6">Multi-pass membrane protein</topology>
    </subcellularLocation>
</comment>
<keyword evidence="11" id="KW-1185">Reference proteome</keyword>
<dbReference type="EMBL" id="KB095811">
    <property type="protein sequence ID" value="ESO12875.1"/>
    <property type="molecule type" value="Genomic_DNA"/>
</dbReference>
<feature type="domain" description="Pecanex C-terminal" evidence="8">
    <location>
        <begin position="758"/>
        <end position="985"/>
    </location>
</feature>
<dbReference type="eggNOG" id="KOG3604">
    <property type="taxonomic scope" value="Eukaryota"/>
</dbReference>
<evidence type="ECO:0000256" key="4">
    <source>
        <dbReference type="ARBA" id="ARBA00022989"/>
    </source>
</evidence>
<dbReference type="InterPro" id="IPR007735">
    <property type="entry name" value="Pecanex_C"/>
</dbReference>
<dbReference type="OMA" id="IVICHEA"/>
<dbReference type="GO" id="GO:0007029">
    <property type="term" value="P:endoplasmic reticulum organization"/>
    <property type="evidence" value="ECO:0000318"/>
    <property type="project" value="GO_Central"/>
</dbReference>
<gene>
    <name evidence="10" type="primary">20194767</name>
    <name evidence="9" type="ORF">HELRODRAFT_105598</name>
</gene>
<evidence type="ECO:0000313" key="10">
    <source>
        <dbReference type="EnsemblMetazoa" id="HelroP105598"/>
    </source>
</evidence>
<evidence type="ECO:0000256" key="6">
    <source>
        <dbReference type="RuleBase" id="RU367089"/>
    </source>
</evidence>
<dbReference type="STRING" id="6412.T1EDW5"/>
<keyword evidence="5 6" id="KW-0472">Membrane</keyword>
<dbReference type="KEGG" id="hro:HELRODRAFT_105598"/>
<feature type="transmembrane region" description="Helical" evidence="6">
    <location>
        <begin position="47"/>
        <end position="70"/>
    </location>
</feature>
<dbReference type="GO" id="GO:0005783">
    <property type="term" value="C:endoplasmic reticulum"/>
    <property type="evidence" value="ECO:0000318"/>
    <property type="project" value="GO_Central"/>
</dbReference>
<reference evidence="11" key="1">
    <citation type="submission" date="2012-12" db="EMBL/GenBank/DDBJ databases">
        <authorList>
            <person name="Hellsten U."/>
            <person name="Grimwood J."/>
            <person name="Chapman J.A."/>
            <person name="Shapiro H."/>
            <person name="Aerts A."/>
            <person name="Otillar R.P."/>
            <person name="Terry A.Y."/>
            <person name="Boore J.L."/>
            <person name="Simakov O."/>
            <person name="Marletaz F."/>
            <person name="Cho S.-J."/>
            <person name="Edsinger-Gonzales E."/>
            <person name="Havlak P."/>
            <person name="Kuo D.-H."/>
            <person name="Larsson T."/>
            <person name="Lv J."/>
            <person name="Arendt D."/>
            <person name="Savage R."/>
            <person name="Osoegawa K."/>
            <person name="de Jong P."/>
            <person name="Lindberg D.R."/>
            <person name="Seaver E.C."/>
            <person name="Weisblat D.A."/>
            <person name="Putnam N.H."/>
            <person name="Grigoriev I.V."/>
            <person name="Rokhsar D.S."/>
        </authorList>
    </citation>
    <scope>NUCLEOTIDE SEQUENCE</scope>
</reference>
<evidence type="ECO:0000313" key="11">
    <source>
        <dbReference type="Proteomes" id="UP000015101"/>
    </source>
</evidence>